<comment type="caution">
    <text evidence="3">The sequence shown here is derived from an EMBL/GenBank/DDBJ whole genome shotgun (WGS) entry which is preliminary data.</text>
</comment>
<dbReference type="AlphaFoldDB" id="A0A0C2CU09"/>
<dbReference type="SUPFAM" id="SSF63829">
    <property type="entry name" value="Calcium-dependent phosphotriesterase"/>
    <property type="match status" value="1"/>
</dbReference>
<reference evidence="3 4" key="1">
    <citation type="submission" date="2014-12" db="EMBL/GenBank/DDBJ databases">
        <title>Genome assembly of Enhygromyxa salina DSM 15201.</title>
        <authorList>
            <person name="Sharma G."/>
            <person name="Subramanian S."/>
        </authorList>
    </citation>
    <scope>NUCLEOTIDE SEQUENCE [LARGE SCALE GENOMIC DNA]</scope>
    <source>
        <strain evidence="3 4">DSM 15201</strain>
    </source>
</reference>
<dbReference type="RefSeq" id="WP_052556392.1">
    <property type="nucleotide sequence ID" value="NZ_JMCC02000107.1"/>
</dbReference>
<organism evidence="3 4">
    <name type="scientific">Enhygromyxa salina</name>
    <dbReference type="NCBI Taxonomy" id="215803"/>
    <lineage>
        <taxon>Bacteria</taxon>
        <taxon>Pseudomonadati</taxon>
        <taxon>Myxococcota</taxon>
        <taxon>Polyangia</taxon>
        <taxon>Nannocystales</taxon>
        <taxon>Nannocystaceae</taxon>
        <taxon>Enhygromyxa</taxon>
    </lineage>
</organism>
<evidence type="ECO:0000256" key="2">
    <source>
        <dbReference type="SAM" id="SignalP"/>
    </source>
</evidence>
<proteinExistence type="predicted"/>
<dbReference type="EMBL" id="JMCC02000107">
    <property type="protein sequence ID" value="KIG13100.1"/>
    <property type="molecule type" value="Genomic_DNA"/>
</dbReference>
<evidence type="ECO:0000313" key="3">
    <source>
        <dbReference type="EMBL" id="KIG13100.1"/>
    </source>
</evidence>
<feature type="region of interest" description="Disordered" evidence="1">
    <location>
        <begin position="34"/>
        <end position="122"/>
    </location>
</feature>
<dbReference type="PROSITE" id="PS51257">
    <property type="entry name" value="PROKAR_LIPOPROTEIN"/>
    <property type="match status" value="1"/>
</dbReference>
<feature type="compositionally biased region" description="Acidic residues" evidence="1">
    <location>
        <begin position="68"/>
        <end position="91"/>
    </location>
</feature>
<feature type="compositionally biased region" description="Gly residues" evidence="1">
    <location>
        <begin position="105"/>
        <end position="118"/>
    </location>
</feature>
<keyword evidence="2" id="KW-0732">Signal</keyword>
<evidence type="ECO:0000313" key="4">
    <source>
        <dbReference type="Proteomes" id="UP000031599"/>
    </source>
</evidence>
<protein>
    <submittedName>
        <fullName evidence="3">Alkaline phosphatase</fullName>
    </submittedName>
</protein>
<sequence length="517" mass="54425">MTNAKPSGIAAAGLTLTSILFLVAGCSTPTDERFSAGIDDGTGDGGTNSTTNTTTDTNSTTNTTNGDGDGDTGDGDPDTGDGDGDGDDDDSGSGGTTKFDLGVIGDAGEGTGGPGGPGSCRESEIYGAAGGFPAFEDPAYADFLDKTIAIVTHRVQGGNFGQHLMTIVDISGDPPPPSVNYLAPLYTRPTWNEANFGGRIFGITLDSEGNIYVAPSTVYGATQNTSTIKKVDRITGEISNFATLPNNGPAMGNLNYDCVSETIYVSNHEDGRIYQLDVYTGDIVSTYHHGTGSVTMGPANDVGEPNGQFAPLGERVWAVQSHAGRLYYSVWWEHSQNSNQNKNNEVWSVAYANMNGIPDPGTAKKEFDVPNGSGTSMPVSDLSFAHDGWMLIAQRTMYGDMQTSAHQSTTFDYDYINGDWVWQGTNYVVGELMPYSAAGGVDHDFDPGGYVWMTGDALDFYTPDVVYGLQGTPYGGGDINTSTVIDLDQEVTQQDKTAYGDVELPIPGDVSPVPPPG</sequence>
<feature type="signal peptide" evidence="2">
    <location>
        <begin position="1"/>
        <end position="24"/>
    </location>
</feature>
<feature type="compositionally biased region" description="Low complexity" evidence="1">
    <location>
        <begin position="47"/>
        <end position="66"/>
    </location>
</feature>
<accession>A0A0C2CU09</accession>
<dbReference type="Proteomes" id="UP000031599">
    <property type="component" value="Unassembled WGS sequence"/>
</dbReference>
<feature type="chain" id="PRO_5002146982" evidence="2">
    <location>
        <begin position="25"/>
        <end position="517"/>
    </location>
</feature>
<gene>
    <name evidence="3" type="ORF">DB30_00565</name>
</gene>
<evidence type="ECO:0000256" key="1">
    <source>
        <dbReference type="SAM" id="MobiDB-lite"/>
    </source>
</evidence>
<name>A0A0C2CU09_9BACT</name>